<evidence type="ECO:0000313" key="2">
    <source>
        <dbReference type="Proteomes" id="UP000176421"/>
    </source>
</evidence>
<proteinExistence type="predicted"/>
<comment type="caution">
    <text evidence="1">The sequence shown here is derived from an EMBL/GenBank/DDBJ whole genome shotgun (WGS) entry which is preliminary data.</text>
</comment>
<dbReference type="InterPro" id="IPR014825">
    <property type="entry name" value="DNA_alkylation"/>
</dbReference>
<dbReference type="STRING" id="1802206.A3D35_02965"/>
<organism evidence="1 2">
    <name type="scientific">Candidatus Staskawiczbacteria bacterium RIFCSPHIGHO2_02_FULL_34_9</name>
    <dbReference type="NCBI Taxonomy" id="1802206"/>
    <lineage>
        <taxon>Bacteria</taxon>
        <taxon>Candidatus Staskawicziibacteriota</taxon>
    </lineage>
</organism>
<dbReference type="EMBL" id="MHOS01000007">
    <property type="protein sequence ID" value="OGZ69562.1"/>
    <property type="molecule type" value="Genomic_DNA"/>
</dbReference>
<dbReference type="CDD" id="cd06561">
    <property type="entry name" value="AlkD_like"/>
    <property type="match status" value="1"/>
</dbReference>
<protein>
    <submittedName>
        <fullName evidence="1">DNA alkylation repair protein</fullName>
    </submittedName>
</protein>
<sequence length="234" mass="27652">MINSYTDLIKKLKKSSNKERAKSSAWFFKTGKGQYGEGDIFLGITAPEQRKIAHQFQELSFIDIKRLLKSKIHEHRFVALEILVMRYEKGSDQEKKEVVNFYIKNIDRVNNWDLVDTSASYILGHFLYDKDKKILYKLARSKNIWKKRVAIVSTAYFISQGHYKDTINIAEILLPEKHDLIHKATGWMLREVGKKSIVTELAFLDKYCNIMPRTMLRYAIERFEQNKRAYYLNK</sequence>
<dbReference type="PANTHER" id="PTHR34070">
    <property type="entry name" value="ARMADILLO-TYPE FOLD"/>
    <property type="match status" value="1"/>
</dbReference>
<dbReference type="SUPFAM" id="SSF48371">
    <property type="entry name" value="ARM repeat"/>
    <property type="match status" value="1"/>
</dbReference>
<dbReference type="AlphaFoldDB" id="A0A1G2I412"/>
<dbReference type="Pfam" id="PF08713">
    <property type="entry name" value="DNA_alkylation"/>
    <property type="match status" value="1"/>
</dbReference>
<gene>
    <name evidence="1" type="ORF">A3D35_02965</name>
</gene>
<evidence type="ECO:0000313" key="1">
    <source>
        <dbReference type="EMBL" id="OGZ69562.1"/>
    </source>
</evidence>
<name>A0A1G2I412_9BACT</name>
<accession>A0A1G2I412</accession>
<dbReference type="PANTHER" id="PTHR34070:SF1">
    <property type="entry name" value="DNA ALKYLATION REPAIR PROTEIN"/>
    <property type="match status" value="1"/>
</dbReference>
<dbReference type="Gene3D" id="1.25.10.90">
    <property type="match status" value="1"/>
</dbReference>
<reference evidence="1 2" key="1">
    <citation type="journal article" date="2016" name="Nat. Commun.">
        <title>Thousands of microbial genomes shed light on interconnected biogeochemical processes in an aquifer system.</title>
        <authorList>
            <person name="Anantharaman K."/>
            <person name="Brown C.T."/>
            <person name="Hug L.A."/>
            <person name="Sharon I."/>
            <person name="Castelle C.J."/>
            <person name="Probst A.J."/>
            <person name="Thomas B.C."/>
            <person name="Singh A."/>
            <person name="Wilkins M.J."/>
            <person name="Karaoz U."/>
            <person name="Brodie E.L."/>
            <person name="Williams K.H."/>
            <person name="Hubbard S.S."/>
            <person name="Banfield J.F."/>
        </authorList>
    </citation>
    <scope>NUCLEOTIDE SEQUENCE [LARGE SCALE GENOMIC DNA]</scope>
</reference>
<dbReference type="Proteomes" id="UP000176421">
    <property type="component" value="Unassembled WGS sequence"/>
</dbReference>
<dbReference type="InterPro" id="IPR016024">
    <property type="entry name" value="ARM-type_fold"/>
</dbReference>